<dbReference type="InterPro" id="IPR036388">
    <property type="entry name" value="WH-like_DNA-bd_sf"/>
</dbReference>
<dbReference type="CDD" id="cd05466">
    <property type="entry name" value="PBP2_LTTR_substrate"/>
    <property type="match status" value="1"/>
</dbReference>
<dbReference type="PROSITE" id="PS50931">
    <property type="entry name" value="HTH_LYSR"/>
    <property type="match status" value="1"/>
</dbReference>
<gene>
    <name evidence="6" type="ORF">DAH51_25825</name>
</gene>
<sequence>MIICVAHTSEAVVGSVLWGGTRQGAGQRAMELNQVSYFINLAETLNFTAAARLSGVSQPSLTRAIRRLEEELGGPLIYRDGKNSRLTSLGQDVELEFRRMLVAMKSVRHHSENWAMGRHRVLDVAVASSVGPRIFTAFFDSALEEVPSIEIKLHSLQSGEDTSEVLSGKYHACILPRESRPDRKLDVRPLFRERFVLGCAADHPLAACEVVRGEDLLAFPFVDRLKCECRDQIFEHFARREVRMRPRFRSDRDDWVQRVVAEGRGICILPERAATTHGLITRPIEGFALEREIVIATVSGSTAPVEIRKVAQLAARYDWS</sequence>
<dbReference type="Pfam" id="PF00126">
    <property type="entry name" value="HTH_1"/>
    <property type="match status" value="1"/>
</dbReference>
<dbReference type="PANTHER" id="PTHR30346">
    <property type="entry name" value="TRANSCRIPTIONAL DUAL REGULATOR HCAR-RELATED"/>
    <property type="match status" value="1"/>
</dbReference>
<comment type="similarity">
    <text evidence="1">Belongs to the LysR transcriptional regulatory family.</text>
</comment>
<protein>
    <submittedName>
        <fullName evidence="6">LysR family transcriptional regulator</fullName>
    </submittedName>
</protein>
<dbReference type="Proteomes" id="UP000287401">
    <property type="component" value="Unassembled WGS sequence"/>
</dbReference>
<dbReference type="GO" id="GO:0003700">
    <property type="term" value="F:DNA-binding transcription factor activity"/>
    <property type="evidence" value="ECO:0007669"/>
    <property type="project" value="InterPro"/>
</dbReference>
<feature type="domain" description="HTH lysR-type" evidence="5">
    <location>
        <begin position="30"/>
        <end position="87"/>
    </location>
</feature>
<dbReference type="InterPro" id="IPR000847">
    <property type="entry name" value="LysR_HTH_N"/>
</dbReference>
<keyword evidence="3" id="KW-0238">DNA-binding</keyword>
<evidence type="ECO:0000313" key="6">
    <source>
        <dbReference type="EMBL" id="RSU46375.1"/>
    </source>
</evidence>
<dbReference type="InterPro" id="IPR005119">
    <property type="entry name" value="LysR_subst-bd"/>
</dbReference>
<evidence type="ECO:0000256" key="2">
    <source>
        <dbReference type="ARBA" id="ARBA00023015"/>
    </source>
</evidence>
<comment type="caution">
    <text evidence="6">The sequence shown here is derived from an EMBL/GenBank/DDBJ whole genome shotgun (WGS) entry which is preliminary data.</text>
</comment>
<evidence type="ECO:0000313" key="7">
    <source>
        <dbReference type="Proteomes" id="UP000287401"/>
    </source>
</evidence>
<dbReference type="GO" id="GO:0032993">
    <property type="term" value="C:protein-DNA complex"/>
    <property type="evidence" value="ECO:0007669"/>
    <property type="project" value="TreeGrafter"/>
</dbReference>
<dbReference type="AlphaFoldDB" id="A0A430BCU5"/>
<dbReference type="Gene3D" id="1.10.10.10">
    <property type="entry name" value="Winged helix-like DNA-binding domain superfamily/Winged helix DNA-binding domain"/>
    <property type="match status" value="1"/>
</dbReference>
<dbReference type="Pfam" id="PF03466">
    <property type="entry name" value="LysR_substrate"/>
    <property type="match status" value="1"/>
</dbReference>
<keyword evidence="2" id="KW-0805">Transcription regulation</keyword>
<evidence type="ECO:0000256" key="3">
    <source>
        <dbReference type="ARBA" id="ARBA00023125"/>
    </source>
</evidence>
<evidence type="ECO:0000256" key="1">
    <source>
        <dbReference type="ARBA" id="ARBA00009437"/>
    </source>
</evidence>
<name>A0A430BCU5_SPHYA</name>
<dbReference type="PRINTS" id="PR00039">
    <property type="entry name" value="HTHLYSR"/>
</dbReference>
<dbReference type="SUPFAM" id="SSF53850">
    <property type="entry name" value="Periplasmic binding protein-like II"/>
    <property type="match status" value="1"/>
</dbReference>
<evidence type="ECO:0000256" key="4">
    <source>
        <dbReference type="ARBA" id="ARBA00023163"/>
    </source>
</evidence>
<dbReference type="InterPro" id="IPR036390">
    <property type="entry name" value="WH_DNA-bd_sf"/>
</dbReference>
<dbReference type="EMBL" id="QRAL01000058">
    <property type="protein sequence ID" value="RSU46375.1"/>
    <property type="molecule type" value="Genomic_DNA"/>
</dbReference>
<keyword evidence="4" id="KW-0804">Transcription</keyword>
<dbReference type="GO" id="GO:0003677">
    <property type="term" value="F:DNA binding"/>
    <property type="evidence" value="ECO:0007669"/>
    <property type="project" value="UniProtKB-KW"/>
</dbReference>
<proteinExistence type="inferred from homology"/>
<dbReference type="PANTHER" id="PTHR30346:SF28">
    <property type="entry name" value="HTH-TYPE TRANSCRIPTIONAL REGULATOR CYNR"/>
    <property type="match status" value="1"/>
</dbReference>
<accession>A0A430BCU5</accession>
<organism evidence="6 7">
    <name type="scientific">Sphingobium yanoikuyae</name>
    <name type="common">Sphingomonas yanoikuyae</name>
    <dbReference type="NCBI Taxonomy" id="13690"/>
    <lineage>
        <taxon>Bacteria</taxon>
        <taxon>Pseudomonadati</taxon>
        <taxon>Pseudomonadota</taxon>
        <taxon>Alphaproteobacteria</taxon>
        <taxon>Sphingomonadales</taxon>
        <taxon>Sphingomonadaceae</taxon>
        <taxon>Sphingobium</taxon>
    </lineage>
</organism>
<reference evidence="6 7" key="1">
    <citation type="submission" date="2018-07" db="EMBL/GenBank/DDBJ databases">
        <title>Genomic and Epidemiologic Investigation of an Indolent Hospital Outbreak.</title>
        <authorList>
            <person name="Johnson R.C."/>
            <person name="Deming C."/>
            <person name="Conlan S."/>
            <person name="Zellmer C.J."/>
            <person name="Michelin A.V."/>
            <person name="Lee-Lin S."/>
            <person name="Thomas P.J."/>
            <person name="Park M."/>
            <person name="Weingarten R.A."/>
            <person name="Less J."/>
            <person name="Dekker J.P."/>
            <person name="Frank K.M."/>
            <person name="Musser K.A."/>
            <person name="Mcquiston J.R."/>
            <person name="Henderson D.K."/>
            <person name="Lau A.F."/>
            <person name="Palmore T.N."/>
            <person name="Segre J.A."/>
        </authorList>
    </citation>
    <scope>NUCLEOTIDE SEQUENCE [LARGE SCALE GENOMIC DNA]</scope>
    <source>
        <strain evidence="6 7">SK-NIH.Env6_1116</strain>
    </source>
</reference>
<dbReference type="SUPFAM" id="SSF46785">
    <property type="entry name" value="Winged helix' DNA-binding domain"/>
    <property type="match status" value="1"/>
</dbReference>
<dbReference type="Gene3D" id="3.40.190.10">
    <property type="entry name" value="Periplasmic binding protein-like II"/>
    <property type="match status" value="2"/>
</dbReference>
<evidence type="ECO:0000259" key="5">
    <source>
        <dbReference type="PROSITE" id="PS50931"/>
    </source>
</evidence>